<feature type="signal peptide" evidence="2">
    <location>
        <begin position="1"/>
        <end position="21"/>
    </location>
</feature>
<dbReference type="AlphaFoldDB" id="A0A8S1CKV0"/>
<gene>
    <name evidence="3" type="ORF">CLODIP_2_CD08083</name>
</gene>
<keyword evidence="1" id="KW-0812">Transmembrane</keyword>
<dbReference type="Proteomes" id="UP000494165">
    <property type="component" value="Unassembled WGS sequence"/>
</dbReference>
<reference evidence="3 4" key="1">
    <citation type="submission" date="2020-04" db="EMBL/GenBank/DDBJ databases">
        <authorList>
            <person name="Alioto T."/>
            <person name="Alioto T."/>
            <person name="Gomez Garrido J."/>
        </authorList>
    </citation>
    <scope>NUCLEOTIDE SEQUENCE [LARGE SCALE GENOMIC DNA]</scope>
</reference>
<dbReference type="EMBL" id="CADEPI010000036">
    <property type="protein sequence ID" value="CAB3368253.1"/>
    <property type="molecule type" value="Genomic_DNA"/>
</dbReference>
<evidence type="ECO:0000256" key="1">
    <source>
        <dbReference type="SAM" id="Phobius"/>
    </source>
</evidence>
<evidence type="ECO:0000313" key="4">
    <source>
        <dbReference type="Proteomes" id="UP000494165"/>
    </source>
</evidence>
<proteinExistence type="predicted"/>
<organism evidence="3 4">
    <name type="scientific">Cloeon dipterum</name>
    <dbReference type="NCBI Taxonomy" id="197152"/>
    <lineage>
        <taxon>Eukaryota</taxon>
        <taxon>Metazoa</taxon>
        <taxon>Ecdysozoa</taxon>
        <taxon>Arthropoda</taxon>
        <taxon>Hexapoda</taxon>
        <taxon>Insecta</taxon>
        <taxon>Pterygota</taxon>
        <taxon>Palaeoptera</taxon>
        <taxon>Ephemeroptera</taxon>
        <taxon>Pisciforma</taxon>
        <taxon>Baetidae</taxon>
        <taxon>Cloeon</taxon>
    </lineage>
</organism>
<keyword evidence="1" id="KW-1133">Transmembrane helix</keyword>
<name>A0A8S1CKV0_9INSE</name>
<comment type="caution">
    <text evidence="3">The sequence shown here is derived from an EMBL/GenBank/DDBJ whole genome shotgun (WGS) entry which is preliminary data.</text>
</comment>
<keyword evidence="2" id="KW-0732">Signal</keyword>
<keyword evidence="1" id="KW-0472">Membrane</keyword>
<sequence>MLCKVVIVIFFAVGINLLAAAEHINPIRQNLFNLSPHQGQYHLKQQVNESKPNPEECLWTEVNGTSLDENVFLPVNATTLDEEDYCNLLISNFSAEDNGKLIMLTYREIKYVLAIFDESVPSDFNYKMSLLLCALLGVITGMVCSLACFIYCRRGNSYAHAKLLMMPS</sequence>
<protein>
    <submittedName>
        <fullName evidence="3">Uncharacterized protein</fullName>
    </submittedName>
</protein>
<evidence type="ECO:0000313" key="3">
    <source>
        <dbReference type="EMBL" id="CAB3368253.1"/>
    </source>
</evidence>
<accession>A0A8S1CKV0</accession>
<evidence type="ECO:0000256" key="2">
    <source>
        <dbReference type="SAM" id="SignalP"/>
    </source>
</evidence>
<keyword evidence="4" id="KW-1185">Reference proteome</keyword>
<feature type="chain" id="PRO_5035938736" evidence="2">
    <location>
        <begin position="22"/>
        <end position="168"/>
    </location>
</feature>
<feature type="transmembrane region" description="Helical" evidence="1">
    <location>
        <begin position="128"/>
        <end position="152"/>
    </location>
</feature>